<evidence type="ECO:0000256" key="1">
    <source>
        <dbReference type="SAM" id="MobiDB-lite"/>
    </source>
</evidence>
<evidence type="ECO:0000313" key="4">
    <source>
        <dbReference type="EMBL" id="OCT96206.1"/>
    </source>
</evidence>
<evidence type="ECO:0008006" key="6">
    <source>
        <dbReference type="Google" id="ProtNLM"/>
    </source>
</evidence>
<dbReference type="OMA" id="CWLFGDR"/>
<dbReference type="GO" id="GO:0046983">
    <property type="term" value="F:protein dimerization activity"/>
    <property type="evidence" value="ECO:0007669"/>
    <property type="project" value="InterPro"/>
</dbReference>
<accession>A0A974DS45</accession>
<dbReference type="PANTHER" id="PTHR45749">
    <property type="match status" value="1"/>
</dbReference>
<feature type="region of interest" description="Disordered" evidence="1">
    <location>
        <begin position="58"/>
        <end position="154"/>
    </location>
</feature>
<sequence length="925" mass="104414">MSTFQHLSGSQKHKKKRELEQNIQKHPKISSYFSHSSGITSNAGDTVTDQYVVSNTPSCSLSKSSITQSSEPLLETNDPKEGCGLHLSAESNDPNTSTSAHISPSSSDTSYAGDTVTDQNVVSNTASSSLSKSSITQSSEPLLETNDPKEGCSLDFSAGDTSSSAFVQKTSSSKDSDTFSLQHVIGQAFVTDRGHYPITITDPNIKKFILAHGPCRPKGPFPRDQAHRRFSENYYETITKTGHKIPITWLCYSPKLNAAYCEPCWLFGDRKKFGLQPAWAKGIQNWQKLSQKIQVHKASQAHMEACVIYDQWRRNKTIDKEQEKQILKEKSFWRQVLQRIINVTLTMAMGNLAFRGHRERLGDGNNGNFLSIIELLACYDHVLKQLLELPQGTIKYLSPKVQNEIILLLAKKVERGIVSDIKSSQFYSVIMDTTQDISKIDQLSQIYRYVTIGRDECQRATEIIIHEAFLGFQEVEDQSAAGLENSIINSIEMKGLTLSKCRGQGYDGAATMSGIYSGVQARILGKQSNALYVHCAAHNLNLVLQDAVACIPEVSRFFDVVQALYVFFGESIKRWAVLSTFTTDSSVTLKRLCPTRWSSRYESLFALRFRFTDIMKALSKLMLTSTKAKEKQEAKSLKKKLEAFEFIFIIVLQSKILDHINSISKMLQSEKMDLSKAAHLICNAKEDLRKYRSNFEDAKQNAILLAEKWGIATKFENKRIAKVKRHCDELCQDERLEDPETRFKTEIFYGSLDIIIAQLTSRFNGMTTVVERFRLLHPHVLAMEKDDELFAAATKLEQYYQEDVSPDFPRQLMSFRSTLRDEICKCCTVKDLAQLLIIDNAALSSTLPDVCTVFLLFLTLPVTVSSAERSFSKLKLIKSFLRSTMSQQRLSGLAILSIENERARELDIESLVDDFAESKARRRIF</sequence>
<organism evidence="4 5">
    <name type="scientific">Xenopus laevis</name>
    <name type="common">African clawed frog</name>
    <dbReference type="NCBI Taxonomy" id="8355"/>
    <lineage>
        <taxon>Eukaryota</taxon>
        <taxon>Metazoa</taxon>
        <taxon>Chordata</taxon>
        <taxon>Craniata</taxon>
        <taxon>Vertebrata</taxon>
        <taxon>Euteleostomi</taxon>
        <taxon>Amphibia</taxon>
        <taxon>Batrachia</taxon>
        <taxon>Anura</taxon>
        <taxon>Pipoidea</taxon>
        <taxon>Pipidae</taxon>
        <taxon>Xenopodinae</taxon>
        <taxon>Xenopus</taxon>
        <taxon>Xenopus</taxon>
    </lineage>
</organism>
<feature type="compositionally biased region" description="Low complexity" evidence="1">
    <location>
        <begin position="123"/>
        <end position="139"/>
    </location>
</feature>
<evidence type="ECO:0000313" key="5">
    <source>
        <dbReference type="Proteomes" id="UP000694892"/>
    </source>
</evidence>
<evidence type="ECO:0000259" key="2">
    <source>
        <dbReference type="Pfam" id="PF05699"/>
    </source>
</evidence>
<gene>
    <name evidence="4" type="ORF">XELAEV_18013881mg</name>
</gene>
<protein>
    <recommendedName>
        <fullName evidence="6">TTF-type domain-containing protein</fullName>
    </recommendedName>
</protein>
<dbReference type="Proteomes" id="UP000694892">
    <property type="component" value="Chromosome 2L"/>
</dbReference>
<feature type="compositionally biased region" description="Polar residues" evidence="1">
    <location>
        <begin position="58"/>
        <end position="71"/>
    </location>
</feature>
<feature type="compositionally biased region" description="Polar residues" evidence="1">
    <location>
        <begin position="1"/>
        <end position="10"/>
    </location>
</feature>
<feature type="domain" description="DUF4371" evidence="3">
    <location>
        <begin position="288"/>
        <end position="518"/>
    </location>
</feature>
<proteinExistence type="predicted"/>
<dbReference type="InterPro" id="IPR008906">
    <property type="entry name" value="HATC_C_dom"/>
</dbReference>
<feature type="domain" description="HAT C-terminal dimerisation" evidence="2">
    <location>
        <begin position="843"/>
        <end position="900"/>
    </location>
</feature>
<dbReference type="AlphaFoldDB" id="A0A974DS45"/>
<dbReference type="InterPro" id="IPR012337">
    <property type="entry name" value="RNaseH-like_sf"/>
</dbReference>
<dbReference type="SUPFAM" id="SSF53098">
    <property type="entry name" value="Ribonuclease H-like"/>
    <property type="match status" value="1"/>
</dbReference>
<dbReference type="PANTHER" id="PTHR45749:SF37">
    <property type="entry name" value="OS05G0311600 PROTEIN"/>
    <property type="match status" value="1"/>
</dbReference>
<dbReference type="Pfam" id="PF14291">
    <property type="entry name" value="DUF4371"/>
    <property type="match status" value="1"/>
</dbReference>
<evidence type="ECO:0000259" key="3">
    <source>
        <dbReference type="Pfam" id="PF14291"/>
    </source>
</evidence>
<feature type="compositionally biased region" description="Polar residues" evidence="1">
    <location>
        <begin position="31"/>
        <end position="40"/>
    </location>
</feature>
<reference evidence="5" key="1">
    <citation type="journal article" date="2016" name="Nature">
        <title>Genome evolution in the allotetraploid frog Xenopus laevis.</title>
        <authorList>
            <person name="Session A.M."/>
            <person name="Uno Y."/>
            <person name="Kwon T."/>
            <person name="Chapman J.A."/>
            <person name="Toyoda A."/>
            <person name="Takahashi S."/>
            <person name="Fukui A."/>
            <person name="Hikosaka A."/>
            <person name="Suzuki A."/>
            <person name="Kondo M."/>
            <person name="van Heeringen S.J."/>
            <person name="Quigley I."/>
            <person name="Heinz S."/>
            <person name="Ogino H."/>
            <person name="Ochi H."/>
            <person name="Hellsten U."/>
            <person name="Lyons J.B."/>
            <person name="Simakov O."/>
            <person name="Putnam N."/>
            <person name="Stites J."/>
            <person name="Kuroki Y."/>
            <person name="Tanaka T."/>
            <person name="Michiue T."/>
            <person name="Watanabe M."/>
            <person name="Bogdanovic O."/>
            <person name="Lister R."/>
            <person name="Georgiou G."/>
            <person name="Paranjpe S.S."/>
            <person name="van Kruijsbergen I."/>
            <person name="Shu S."/>
            <person name="Carlson J."/>
            <person name="Kinoshita T."/>
            <person name="Ohta Y."/>
            <person name="Mawaribuchi S."/>
            <person name="Jenkins J."/>
            <person name="Grimwood J."/>
            <person name="Schmutz J."/>
            <person name="Mitros T."/>
            <person name="Mozaffari S.V."/>
            <person name="Suzuki Y."/>
            <person name="Haramoto Y."/>
            <person name="Yamamoto T.S."/>
            <person name="Takagi C."/>
            <person name="Heald R."/>
            <person name="Miller K."/>
            <person name="Haudenschild C."/>
            <person name="Kitzman J."/>
            <person name="Nakayama T."/>
            <person name="Izutsu Y."/>
            <person name="Robert J."/>
            <person name="Fortriede J."/>
            <person name="Burns K."/>
            <person name="Lotay V."/>
            <person name="Karimi K."/>
            <person name="Yasuoka Y."/>
            <person name="Dichmann D.S."/>
            <person name="Flajnik M.F."/>
            <person name="Houston D.W."/>
            <person name="Shendure J."/>
            <person name="DuPasquier L."/>
            <person name="Vize P.D."/>
            <person name="Zorn A.M."/>
            <person name="Ito M."/>
            <person name="Marcotte E.M."/>
            <person name="Wallingford J.B."/>
            <person name="Ito Y."/>
            <person name="Asashima M."/>
            <person name="Ueno N."/>
            <person name="Matsuda Y."/>
            <person name="Veenstra G.J."/>
            <person name="Fujiyama A."/>
            <person name="Harland R.M."/>
            <person name="Taira M."/>
            <person name="Rokhsar D.S."/>
        </authorList>
    </citation>
    <scope>NUCLEOTIDE SEQUENCE [LARGE SCALE GENOMIC DNA]</scope>
    <source>
        <strain evidence="5">J</strain>
    </source>
</reference>
<feature type="region of interest" description="Disordered" evidence="1">
    <location>
        <begin position="1"/>
        <end position="40"/>
    </location>
</feature>
<dbReference type="Pfam" id="PF05699">
    <property type="entry name" value="Dimer_Tnp_hAT"/>
    <property type="match status" value="1"/>
</dbReference>
<feature type="compositionally biased region" description="Low complexity" evidence="1">
    <location>
        <begin position="96"/>
        <end position="110"/>
    </location>
</feature>
<name>A0A974DS45_XENLA</name>
<dbReference type="InterPro" id="IPR025398">
    <property type="entry name" value="DUF4371"/>
</dbReference>
<dbReference type="EMBL" id="CM004468">
    <property type="protein sequence ID" value="OCT96206.1"/>
    <property type="molecule type" value="Genomic_DNA"/>
</dbReference>